<dbReference type="EMBL" id="CAJNOH010000427">
    <property type="protein sequence ID" value="CAF1036653.1"/>
    <property type="molecule type" value="Genomic_DNA"/>
</dbReference>
<dbReference type="EMBL" id="CAJNOL010000822">
    <property type="protein sequence ID" value="CAF1210304.1"/>
    <property type="molecule type" value="Genomic_DNA"/>
</dbReference>
<dbReference type="PROSITE" id="PS00028">
    <property type="entry name" value="ZINC_FINGER_C2H2_1"/>
    <property type="match status" value="1"/>
</dbReference>
<feature type="domain" description="C2H2-type" evidence="3">
    <location>
        <begin position="180"/>
        <end position="210"/>
    </location>
</feature>
<dbReference type="SMART" id="SM00355">
    <property type="entry name" value="ZnF_C2H2"/>
    <property type="match status" value="1"/>
</dbReference>
<name>A0A814X4E4_9BILA</name>
<dbReference type="OrthoDB" id="10054079at2759"/>
<dbReference type="EMBL" id="CAJNOO010002437">
    <property type="protein sequence ID" value="CAF1268067.1"/>
    <property type="molecule type" value="Genomic_DNA"/>
</dbReference>
<dbReference type="AlphaFoldDB" id="A0A814X4E4"/>
<dbReference type="Proteomes" id="UP000663823">
    <property type="component" value="Unassembled WGS sequence"/>
</dbReference>
<dbReference type="EMBL" id="CAJNOL010000824">
    <property type="protein sequence ID" value="CAF1210926.1"/>
    <property type="molecule type" value="Genomic_DNA"/>
</dbReference>
<sequence length="265" mass="29742">MSSTTTTKTYSKSDYLQPSSSNSYDSSQSPLALLAQTCSSIGKDSPSSPSSIVNSIPPTITSLSTKSSSNLLNTDKSFSSTKRSSPSQLNNINTRKKSALPLKTNIQSTSSSFIEPHLLSNHLTPLYDPNKSVATLLLRSSLAYLASQQHSYSSICTIPGCLQCETVRYILSNSINNQPYICHWSSCNARFYSNDELSEHIRYSHRTSKISHYHHHHRHHRFHPYLNTSRIIEANDQLPFFYPHLSLLPMTETKLRTNNNTNNNN</sequence>
<evidence type="ECO:0000259" key="3">
    <source>
        <dbReference type="PROSITE" id="PS50157"/>
    </source>
</evidence>
<evidence type="ECO:0000256" key="2">
    <source>
        <dbReference type="SAM" id="MobiDB-lite"/>
    </source>
</evidence>
<evidence type="ECO:0000313" key="8">
    <source>
        <dbReference type="EMBL" id="CAF3715915.1"/>
    </source>
</evidence>
<dbReference type="InterPro" id="IPR013087">
    <property type="entry name" value="Znf_C2H2_type"/>
</dbReference>
<organism evidence="6 9">
    <name type="scientific">Rotaria sordida</name>
    <dbReference type="NCBI Taxonomy" id="392033"/>
    <lineage>
        <taxon>Eukaryota</taxon>
        <taxon>Metazoa</taxon>
        <taxon>Spiralia</taxon>
        <taxon>Gnathifera</taxon>
        <taxon>Rotifera</taxon>
        <taxon>Eurotatoria</taxon>
        <taxon>Bdelloidea</taxon>
        <taxon>Philodinida</taxon>
        <taxon>Philodinidae</taxon>
        <taxon>Rotaria</taxon>
    </lineage>
</organism>
<dbReference type="EMBL" id="CAJOAX010001440">
    <property type="protein sequence ID" value="CAF3715915.1"/>
    <property type="molecule type" value="Genomic_DNA"/>
</dbReference>
<dbReference type="Gene3D" id="3.30.160.60">
    <property type="entry name" value="Classic Zinc Finger"/>
    <property type="match status" value="1"/>
</dbReference>
<evidence type="ECO:0000313" key="4">
    <source>
        <dbReference type="EMBL" id="CAF1036653.1"/>
    </source>
</evidence>
<keyword evidence="1" id="KW-0863">Zinc-finger</keyword>
<accession>A0A814X4E4</accession>
<protein>
    <recommendedName>
        <fullName evidence="3">C2H2-type domain-containing protein</fullName>
    </recommendedName>
</protein>
<feature type="region of interest" description="Disordered" evidence="2">
    <location>
        <begin position="1"/>
        <end position="28"/>
    </location>
</feature>
<evidence type="ECO:0000313" key="9">
    <source>
        <dbReference type="Proteomes" id="UP000663870"/>
    </source>
</evidence>
<evidence type="ECO:0000256" key="1">
    <source>
        <dbReference type="PROSITE-ProRule" id="PRU00042"/>
    </source>
</evidence>
<evidence type="ECO:0000313" key="6">
    <source>
        <dbReference type="EMBL" id="CAF1210926.1"/>
    </source>
</evidence>
<gene>
    <name evidence="5" type="ORF">JXQ802_LOCUS24898</name>
    <name evidence="6" type="ORF">JXQ802_LOCUS24930</name>
    <name evidence="8" type="ORF">OTI717_LOCUS13505</name>
    <name evidence="4" type="ORF">PYM288_LOCUS16425</name>
    <name evidence="7" type="ORF">RFH988_LOCUS28038</name>
</gene>
<feature type="compositionally biased region" description="Low complexity" evidence="2">
    <location>
        <begin position="64"/>
        <end position="87"/>
    </location>
</feature>
<dbReference type="Proteomes" id="UP000663882">
    <property type="component" value="Unassembled WGS sequence"/>
</dbReference>
<keyword evidence="9" id="KW-1185">Reference proteome</keyword>
<proteinExistence type="predicted"/>
<dbReference type="PROSITE" id="PS50157">
    <property type="entry name" value="ZINC_FINGER_C2H2_2"/>
    <property type="match status" value="1"/>
</dbReference>
<keyword evidence="1" id="KW-0479">Metal-binding</keyword>
<evidence type="ECO:0000313" key="7">
    <source>
        <dbReference type="EMBL" id="CAF1268067.1"/>
    </source>
</evidence>
<dbReference type="Proteomes" id="UP000663870">
    <property type="component" value="Unassembled WGS sequence"/>
</dbReference>
<keyword evidence="1" id="KW-0862">Zinc</keyword>
<comment type="caution">
    <text evidence="6">The sequence shown here is derived from an EMBL/GenBank/DDBJ whole genome shotgun (WGS) entry which is preliminary data.</text>
</comment>
<dbReference type="GO" id="GO:0008270">
    <property type="term" value="F:zinc ion binding"/>
    <property type="evidence" value="ECO:0007669"/>
    <property type="project" value="UniProtKB-KW"/>
</dbReference>
<feature type="region of interest" description="Disordered" evidence="2">
    <location>
        <begin position="64"/>
        <end position="96"/>
    </location>
</feature>
<dbReference type="Proteomes" id="UP000663854">
    <property type="component" value="Unassembled WGS sequence"/>
</dbReference>
<evidence type="ECO:0000313" key="5">
    <source>
        <dbReference type="EMBL" id="CAF1210304.1"/>
    </source>
</evidence>
<reference evidence="6" key="1">
    <citation type="submission" date="2021-02" db="EMBL/GenBank/DDBJ databases">
        <authorList>
            <person name="Nowell W R."/>
        </authorList>
    </citation>
    <scope>NUCLEOTIDE SEQUENCE</scope>
</reference>